<name>D9QIY6_BRESC</name>
<dbReference type="AlphaFoldDB" id="D9QIY6"/>
<gene>
    <name evidence="2" type="ordered locus">Bresu_0196</name>
</gene>
<dbReference type="Proteomes" id="UP000002696">
    <property type="component" value="Chromosome"/>
</dbReference>
<reference evidence="3" key="1">
    <citation type="journal article" date="2011" name="J. Bacteriol.">
        <title>Genome sequences of eight morphologically diverse alphaproteobacteria.</title>
        <authorList>
            <consortium name="US DOE Joint Genome Institute"/>
            <person name="Brown P.J."/>
            <person name="Kysela D.T."/>
            <person name="Buechlein A."/>
            <person name="Hemmerich C."/>
            <person name="Brun Y.V."/>
        </authorList>
    </citation>
    <scope>NUCLEOTIDE SEQUENCE [LARGE SCALE GENOMIC DNA]</scope>
    <source>
        <strain evidence="3">ATCC 15264 / DSM 4735 / LMG 14903 / NBRC 16000 / CB 81</strain>
    </source>
</reference>
<keyword evidence="1" id="KW-0472">Membrane</keyword>
<sequence>MSLIRRFLSDERGATAIEYGMIVGAIFLVIVAGATAFSDKVIVMFNRASEAMTAAAG</sequence>
<keyword evidence="1" id="KW-1133">Transmembrane helix</keyword>
<protein>
    <submittedName>
        <fullName evidence="2">Flp/Fap pilin component</fullName>
    </submittedName>
</protein>
<proteinExistence type="predicted"/>
<evidence type="ECO:0000313" key="2">
    <source>
        <dbReference type="EMBL" id="ADK99510.1"/>
    </source>
</evidence>
<dbReference type="InterPro" id="IPR007047">
    <property type="entry name" value="Flp_Fap"/>
</dbReference>
<accession>D9QIY6</accession>
<dbReference type="STRING" id="633149.Bresu_0196"/>
<dbReference type="Pfam" id="PF04964">
    <property type="entry name" value="Flp_Fap"/>
    <property type="match status" value="1"/>
</dbReference>
<feature type="transmembrane region" description="Helical" evidence="1">
    <location>
        <begin position="16"/>
        <end position="37"/>
    </location>
</feature>
<keyword evidence="3" id="KW-1185">Reference proteome</keyword>
<dbReference type="RefSeq" id="WP_013267615.1">
    <property type="nucleotide sequence ID" value="NC_014375.1"/>
</dbReference>
<dbReference type="HOGENOM" id="CLU_171854_5_1_5"/>
<keyword evidence="1" id="KW-0812">Transmembrane</keyword>
<evidence type="ECO:0000256" key="1">
    <source>
        <dbReference type="SAM" id="Phobius"/>
    </source>
</evidence>
<evidence type="ECO:0000313" key="3">
    <source>
        <dbReference type="Proteomes" id="UP000002696"/>
    </source>
</evidence>
<dbReference type="eggNOG" id="COG3847">
    <property type="taxonomic scope" value="Bacteria"/>
</dbReference>
<dbReference type="BioCyc" id="BSUB633149:G1GM8-195-MONOMER"/>
<dbReference type="KEGG" id="bsb:Bresu_0196"/>
<dbReference type="OrthoDB" id="5325135at2"/>
<organism evidence="2 3">
    <name type="scientific">Brevundimonas subvibrioides (strain ATCC 15264 / DSM 4735 / LMG 14903 / NBRC 16000 / CB 81)</name>
    <name type="common">Caulobacter subvibrioides</name>
    <dbReference type="NCBI Taxonomy" id="633149"/>
    <lineage>
        <taxon>Bacteria</taxon>
        <taxon>Pseudomonadati</taxon>
        <taxon>Pseudomonadota</taxon>
        <taxon>Alphaproteobacteria</taxon>
        <taxon>Caulobacterales</taxon>
        <taxon>Caulobacteraceae</taxon>
        <taxon>Brevundimonas</taxon>
    </lineage>
</organism>
<dbReference type="InParanoid" id="D9QIY6"/>
<dbReference type="EMBL" id="CP002102">
    <property type="protein sequence ID" value="ADK99510.1"/>
    <property type="molecule type" value="Genomic_DNA"/>
</dbReference>